<name>A0A5N6M1G5_9ASTR</name>
<comment type="caution">
    <text evidence="1">The sequence shown here is derived from an EMBL/GenBank/DDBJ whole genome shotgun (WGS) entry which is preliminary data.</text>
</comment>
<dbReference type="AlphaFoldDB" id="A0A5N6M1G5"/>
<gene>
    <name evidence="1" type="ORF">E3N88_35634</name>
</gene>
<dbReference type="Proteomes" id="UP000326396">
    <property type="component" value="Linkage Group LG7"/>
</dbReference>
<dbReference type="OrthoDB" id="1432753at2759"/>
<organism evidence="1 2">
    <name type="scientific">Mikania micrantha</name>
    <name type="common">bitter vine</name>
    <dbReference type="NCBI Taxonomy" id="192012"/>
    <lineage>
        <taxon>Eukaryota</taxon>
        <taxon>Viridiplantae</taxon>
        <taxon>Streptophyta</taxon>
        <taxon>Embryophyta</taxon>
        <taxon>Tracheophyta</taxon>
        <taxon>Spermatophyta</taxon>
        <taxon>Magnoliopsida</taxon>
        <taxon>eudicotyledons</taxon>
        <taxon>Gunneridae</taxon>
        <taxon>Pentapetalae</taxon>
        <taxon>asterids</taxon>
        <taxon>campanulids</taxon>
        <taxon>Asterales</taxon>
        <taxon>Asteraceae</taxon>
        <taxon>Asteroideae</taxon>
        <taxon>Heliantheae alliance</taxon>
        <taxon>Eupatorieae</taxon>
        <taxon>Mikania</taxon>
    </lineage>
</organism>
<sequence>MSDNGLKLSKLDRFLVSRIKWPMAASLAISREYSDHSPIILSTNSTDFGPIHFKLYNSWLSFPGIMDHIQHLCYSFKFSGPADLALATKLKYIKYGIKDWVAQERARRNFEYDKHKRMVEALESIAESRPLTDHELESRLASKKQWNFIHVKLSHLGHWKQILKVSQDLRQNGVDLNKVIKGIVRFHFGMIVGWLLECSFPLVYKLEMNKWCSVADRLEVMDGCVRMNFFWKNATLTGEEQVELNRLSSLLSSTLLSLNNDSWVWTLENFGRFSVKGIKNLTESSEHSTLERKTVNAIHFDRDLGIVEYAQ</sequence>
<dbReference type="EMBL" id="SZYD01000017">
    <property type="protein sequence ID" value="KAD3067754.1"/>
    <property type="molecule type" value="Genomic_DNA"/>
</dbReference>
<protein>
    <submittedName>
        <fullName evidence="1">Uncharacterized protein</fullName>
    </submittedName>
</protein>
<evidence type="ECO:0000313" key="2">
    <source>
        <dbReference type="Proteomes" id="UP000326396"/>
    </source>
</evidence>
<evidence type="ECO:0000313" key="1">
    <source>
        <dbReference type="EMBL" id="KAD3067754.1"/>
    </source>
</evidence>
<reference evidence="1 2" key="1">
    <citation type="submission" date="2019-05" db="EMBL/GenBank/DDBJ databases">
        <title>Mikania micrantha, genome provides insights into the molecular mechanism of rapid growth.</title>
        <authorList>
            <person name="Liu B."/>
        </authorList>
    </citation>
    <scope>NUCLEOTIDE SEQUENCE [LARGE SCALE GENOMIC DNA]</scope>
    <source>
        <strain evidence="1">NLD-2019</strain>
        <tissue evidence="1">Leaf</tissue>
    </source>
</reference>
<accession>A0A5N6M1G5</accession>
<proteinExistence type="predicted"/>
<keyword evidence="2" id="KW-1185">Reference proteome</keyword>